<dbReference type="InterPro" id="IPR001900">
    <property type="entry name" value="RNase_II/R"/>
</dbReference>
<dbReference type="GO" id="GO:0006402">
    <property type="term" value="P:mRNA catabolic process"/>
    <property type="evidence" value="ECO:0007669"/>
    <property type="project" value="TreeGrafter"/>
</dbReference>
<dbReference type="PANTHER" id="PTHR23355:SF65">
    <property type="entry name" value="EXORIBONUCLEASE CYT-4, PUTATIVE (AFU_ORTHOLOGUE AFUA_7G01550)-RELATED"/>
    <property type="match status" value="1"/>
</dbReference>
<feature type="region of interest" description="Disordered" evidence="1">
    <location>
        <begin position="539"/>
        <end position="559"/>
    </location>
</feature>
<dbReference type="InterPro" id="IPR012340">
    <property type="entry name" value="NA-bd_OB-fold"/>
</dbReference>
<dbReference type="InterPro" id="IPR050180">
    <property type="entry name" value="RNR_Ribonuclease"/>
</dbReference>
<dbReference type="GO" id="GO:0000932">
    <property type="term" value="C:P-body"/>
    <property type="evidence" value="ECO:0007669"/>
    <property type="project" value="TreeGrafter"/>
</dbReference>
<dbReference type="Pfam" id="PF00773">
    <property type="entry name" value="RNB"/>
    <property type="match status" value="1"/>
</dbReference>
<comment type="caution">
    <text evidence="3">The sequence shown here is derived from an EMBL/GenBank/DDBJ whole genome shotgun (WGS) entry which is preliminary data.</text>
</comment>
<gene>
    <name evidence="3" type="ORF">NEMBOFW57_002412</name>
</gene>
<feature type="region of interest" description="Disordered" evidence="1">
    <location>
        <begin position="662"/>
        <end position="686"/>
    </location>
</feature>
<dbReference type="Pfam" id="PF23214">
    <property type="entry name" value="SH3_CYT4"/>
    <property type="match status" value="1"/>
</dbReference>
<proteinExistence type="predicted"/>
<feature type="compositionally biased region" description="Polar residues" evidence="1">
    <location>
        <begin position="889"/>
        <end position="910"/>
    </location>
</feature>
<evidence type="ECO:0000313" key="4">
    <source>
        <dbReference type="Proteomes" id="UP001197093"/>
    </source>
</evidence>
<feature type="region of interest" description="Disordered" evidence="1">
    <location>
        <begin position="879"/>
        <end position="919"/>
    </location>
</feature>
<dbReference type="Pfam" id="PF25522">
    <property type="entry name" value="OB_cyt-4"/>
    <property type="match status" value="1"/>
</dbReference>
<feature type="region of interest" description="Disordered" evidence="1">
    <location>
        <begin position="43"/>
        <end position="75"/>
    </location>
</feature>
<name>A0AAD4F3A5_9PEZI</name>
<dbReference type="InterPro" id="IPR056624">
    <property type="entry name" value="WH_CYT4"/>
</dbReference>
<dbReference type="InterPro" id="IPR057912">
    <property type="entry name" value="OB_CYT4_C"/>
</dbReference>
<dbReference type="EMBL" id="JAHCVI010000001">
    <property type="protein sequence ID" value="KAG7292377.1"/>
    <property type="molecule type" value="Genomic_DNA"/>
</dbReference>
<feature type="domain" description="RNB" evidence="2">
    <location>
        <begin position="566"/>
        <end position="874"/>
    </location>
</feature>
<evidence type="ECO:0000259" key="2">
    <source>
        <dbReference type="SMART" id="SM00955"/>
    </source>
</evidence>
<dbReference type="SUPFAM" id="SSF50249">
    <property type="entry name" value="Nucleic acid-binding proteins"/>
    <property type="match status" value="1"/>
</dbReference>
<evidence type="ECO:0000256" key="1">
    <source>
        <dbReference type="SAM" id="MobiDB-lite"/>
    </source>
</evidence>
<reference evidence="3" key="1">
    <citation type="submission" date="2023-02" db="EMBL/GenBank/DDBJ databases">
        <authorList>
            <person name="Palmer J.M."/>
        </authorList>
    </citation>
    <scope>NUCLEOTIDE SEQUENCE</scope>
    <source>
        <strain evidence="3">FW57</strain>
    </source>
</reference>
<dbReference type="AlphaFoldDB" id="A0AAD4F3A5"/>
<accession>A0AAD4F3A5</accession>
<feature type="compositionally biased region" description="Polar residues" evidence="1">
    <location>
        <begin position="56"/>
        <end position="68"/>
    </location>
</feature>
<dbReference type="GO" id="GO:0003723">
    <property type="term" value="F:RNA binding"/>
    <property type="evidence" value="ECO:0007669"/>
    <property type="project" value="InterPro"/>
</dbReference>
<dbReference type="Pfam" id="PF23216">
    <property type="entry name" value="WHD_CYT4"/>
    <property type="match status" value="1"/>
</dbReference>
<sequence>MLRRSSSQKYVCWRHLSLGPAEPTTSAVSPRRPPGAAASRTLARHGARSDFRQLRCASTDSLSPNSRTPDPADDLTLDWLHQPKTLRAGSEPSNIRERLRQWEAANPGLALSMPSDHPAAGSVANNMAGNRSEFAFKPEAVTQDDDTARPLFDGDGVIDLSSSGSMLHAGDLVEVSSGVSKAHMLAVCLGTFNGHLHFYTSTGKWFTSRSVRSGFVVRNFVDDPAELRAVIDVIPSFSPSSAVLNELQDLNIGPSRDLAASLIRKLYTFQNASRIVHQTYVERLSRAHVQFGEEERILSLREIADVLLPASLKRNRATFPPEALYAVYSVIRESDIAFRALDRGPRCQESYLFALQSVNVQENIAAVEQRLREYSEYAAGQSKPASRKSAAKPESLEKFLSIARQLIDQTRRYRSWSPHGMIGPYSESSSVFNGPHADQDIYTQQPLTPQRQQYLQNLKWSSSCISIIKFMEYWAASGGFSTGSRCHWIGASILRALGRYEDAVLDSTTGWTFLQEIGWIPPWDVRARHALRLPGLKRQRHPANKPTFEDPPVSPELGPDKLAHLRQDFDRSATYCIDSADTSTSTMVSSLRIKQDDEIAQQAAAPGANQLSSWLLPTAHVTETGHLLDTKITPGKLSKIVYITPEDVSAVVGDADPSAVPTDVFEVGSPSSKRTPPARKMATPKDLSAAQTRELKTLSKLANALQRVRLDNGAIPAYLPRPKATVLMNEDLGESAASAGQVFYRTDPYIRVGYGGQGSPLVSSLMQLAGEIGARWCYERDIPIPYRVQRLPDQTADALRAFNRDVIFPQLLAGKSPSADEWHTVRSLMGDFDISTTPAPNLAMGLDMYAKVTSPLRRYADLLAHWQIEAALLEENSRGQSLVVRESPGSDTKTDAPSATGPTKSNNKNKPTTRRRDFLPFSKGDLENDVFPRLRIRERHAKLLDNVDGNSQWILQALVRAWHFGDASTPLPEAFRFTVSDVSNRRAVGGQIDWFDRPASVELEDMNGVARIADVKPGDVFKVELASVNVHTNKINVKLLEKLEN</sequence>
<dbReference type="SMART" id="SM00955">
    <property type="entry name" value="RNB"/>
    <property type="match status" value="1"/>
</dbReference>
<dbReference type="InterPro" id="IPR056625">
    <property type="entry name" value="SH3_CYT4"/>
</dbReference>
<keyword evidence="4" id="KW-1185">Reference proteome</keyword>
<evidence type="ECO:0000313" key="3">
    <source>
        <dbReference type="EMBL" id="KAG7292377.1"/>
    </source>
</evidence>
<dbReference type="Proteomes" id="UP001197093">
    <property type="component" value="Unassembled WGS sequence"/>
</dbReference>
<protein>
    <recommendedName>
        <fullName evidence="2">RNB domain-containing protein</fullName>
    </recommendedName>
</protein>
<dbReference type="PANTHER" id="PTHR23355">
    <property type="entry name" value="RIBONUCLEASE"/>
    <property type="match status" value="1"/>
</dbReference>
<organism evidence="3 4">
    <name type="scientific">Staphylotrichum longicolle</name>
    <dbReference type="NCBI Taxonomy" id="669026"/>
    <lineage>
        <taxon>Eukaryota</taxon>
        <taxon>Fungi</taxon>
        <taxon>Dikarya</taxon>
        <taxon>Ascomycota</taxon>
        <taxon>Pezizomycotina</taxon>
        <taxon>Sordariomycetes</taxon>
        <taxon>Sordariomycetidae</taxon>
        <taxon>Sordariales</taxon>
        <taxon>Chaetomiaceae</taxon>
        <taxon>Staphylotrichum</taxon>
    </lineage>
</organism>
<dbReference type="GO" id="GO:0000175">
    <property type="term" value="F:3'-5'-RNA exonuclease activity"/>
    <property type="evidence" value="ECO:0007669"/>
    <property type="project" value="TreeGrafter"/>
</dbReference>